<keyword evidence="2" id="KW-0678">Repressor</keyword>
<evidence type="ECO:0000256" key="3">
    <source>
        <dbReference type="ARBA" id="ARBA00022833"/>
    </source>
</evidence>
<dbReference type="InterPro" id="IPR043135">
    <property type="entry name" value="Fur_C"/>
</dbReference>
<organism evidence="8 9">
    <name type="scientific">Aminipila butyrica</name>
    <dbReference type="NCBI Taxonomy" id="433296"/>
    <lineage>
        <taxon>Bacteria</taxon>
        <taxon>Bacillati</taxon>
        <taxon>Bacillota</taxon>
        <taxon>Clostridia</taxon>
        <taxon>Peptostreptococcales</taxon>
        <taxon>Anaerovoracaceae</taxon>
        <taxon>Aminipila</taxon>
    </lineage>
</organism>
<protein>
    <submittedName>
        <fullName evidence="8">Transcriptional repressor</fullName>
    </submittedName>
</protein>
<dbReference type="AlphaFoldDB" id="A0A858BWH1"/>
<feature type="binding site" evidence="7">
    <location>
        <position position="114"/>
    </location>
    <ligand>
        <name>Zn(2+)</name>
        <dbReference type="ChEBI" id="CHEBI:29105"/>
    </ligand>
</feature>
<evidence type="ECO:0000256" key="6">
    <source>
        <dbReference type="ARBA" id="ARBA00023163"/>
    </source>
</evidence>
<feature type="binding site" evidence="7">
    <location>
        <position position="117"/>
    </location>
    <ligand>
        <name>Zn(2+)</name>
        <dbReference type="ChEBI" id="CHEBI:29105"/>
    </ligand>
</feature>
<keyword evidence="4" id="KW-0805">Transcription regulation</keyword>
<dbReference type="PANTHER" id="PTHR33202:SF7">
    <property type="entry name" value="FERRIC UPTAKE REGULATION PROTEIN"/>
    <property type="match status" value="1"/>
</dbReference>
<dbReference type="KEGG" id="abut:Ami103574_13720"/>
<evidence type="ECO:0000313" key="8">
    <source>
        <dbReference type="EMBL" id="QIB70283.1"/>
    </source>
</evidence>
<dbReference type="InterPro" id="IPR002481">
    <property type="entry name" value="FUR"/>
</dbReference>
<dbReference type="SUPFAM" id="SSF46785">
    <property type="entry name" value="Winged helix' DNA-binding domain"/>
    <property type="match status" value="1"/>
</dbReference>
<evidence type="ECO:0000256" key="1">
    <source>
        <dbReference type="ARBA" id="ARBA00007957"/>
    </source>
</evidence>
<dbReference type="GO" id="GO:0003700">
    <property type="term" value="F:DNA-binding transcription factor activity"/>
    <property type="evidence" value="ECO:0007669"/>
    <property type="project" value="InterPro"/>
</dbReference>
<dbReference type="EMBL" id="CP048649">
    <property type="protein sequence ID" value="QIB70283.1"/>
    <property type="molecule type" value="Genomic_DNA"/>
</dbReference>
<dbReference type="GO" id="GO:0045892">
    <property type="term" value="P:negative regulation of DNA-templated transcription"/>
    <property type="evidence" value="ECO:0007669"/>
    <property type="project" value="TreeGrafter"/>
</dbReference>
<dbReference type="GO" id="GO:1900376">
    <property type="term" value="P:regulation of secondary metabolite biosynthetic process"/>
    <property type="evidence" value="ECO:0007669"/>
    <property type="project" value="TreeGrafter"/>
</dbReference>
<dbReference type="CDD" id="cd07153">
    <property type="entry name" value="Fur_like"/>
    <property type="match status" value="1"/>
</dbReference>
<dbReference type="InterPro" id="IPR036388">
    <property type="entry name" value="WH-like_DNA-bd_sf"/>
</dbReference>
<keyword evidence="7" id="KW-0479">Metal-binding</keyword>
<sequence>MGKHRNLIFEIIKDSSEHMTAEEIFMKAKKEQPSIAMGTVYRNLGLMTADGEIRRISMPDSPDRYDKSVSPHEHLICANCGKLSDVSVPDLKAYLAKQIDIEILAYELNLKYICNECKSQMVPEEV</sequence>
<keyword evidence="9" id="KW-1185">Reference proteome</keyword>
<comment type="similarity">
    <text evidence="1">Belongs to the Fur family.</text>
</comment>
<dbReference type="Proteomes" id="UP000466848">
    <property type="component" value="Chromosome"/>
</dbReference>
<dbReference type="GO" id="GO:0000976">
    <property type="term" value="F:transcription cis-regulatory region binding"/>
    <property type="evidence" value="ECO:0007669"/>
    <property type="project" value="TreeGrafter"/>
</dbReference>
<keyword evidence="6" id="KW-0804">Transcription</keyword>
<evidence type="ECO:0000313" key="9">
    <source>
        <dbReference type="Proteomes" id="UP000466848"/>
    </source>
</evidence>
<gene>
    <name evidence="8" type="ORF">Ami103574_13720</name>
</gene>
<feature type="binding site" evidence="7">
    <location>
        <position position="77"/>
    </location>
    <ligand>
        <name>Zn(2+)</name>
        <dbReference type="ChEBI" id="CHEBI:29105"/>
    </ligand>
</feature>
<dbReference type="PANTHER" id="PTHR33202">
    <property type="entry name" value="ZINC UPTAKE REGULATION PROTEIN"/>
    <property type="match status" value="1"/>
</dbReference>
<dbReference type="InterPro" id="IPR036390">
    <property type="entry name" value="WH_DNA-bd_sf"/>
</dbReference>
<dbReference type="Gene3D" id="1.10.10.10">
    <property type="entry name" value="Winged helix-like DNA-binding domain superfamily/Winged helix DNA-binding domain"/>
    <property type="match status" value="1"/>
</dbReference>
<feature type="binding site" evidence="7">
    <location>
        <position position="80"/>
    </location>
    <ligand>
        <name>Zn(2+)</name>
        <dbReference type="ChEBI" id="CHEBI:29105"/>
    </ligand>
</feature>
<dbReference type="GO" id="GO:0008270">
    <property type="term" value="F:zinc ion binding"/>
    <property type="evidence" value="ECO:0007669"/>
    <property type="project" value="TreeGrafter"/>
</dbReference>
<keyword evidence="5" id="KW-0238">DNA-binding</keyword>
<evidence type="ECO:0000256" key="5">
    <source>
        <dbReference type="ARBA" id="ARBA00023125"/>
    </source>
</evidence>
<dbReference type="Pfam" id="PF01475">
    <property type="entry name" value="FUR"/>
    <property type="match status" value="1"/>
</dbReference>
<accession>A0A858BWH1</accession>
<comment type="cofactor">
    <cofactor evidence="7">
        <name>Zn(2+)</name>
        <dbReference type="ChEBI" id="CHEBI:29105"/>
    </cofactor>
    <text evidence="7">Binds 1 zinc ion per subunit.</text>
</comment>
<keyword evidence="3 7" id="KW-0862">Zinc</keyword>
<dbReference type="Gene3D" id="3.30.1490.190">
    <property type="match status" value="1"/>
</dbReference>
<proteinExistence type="inferred from homology"/>
<reference evidence="8 9" key="1">
    <citation type="submission" date="2020-02" db="EMBL/GenBank/DDBJ databases">
        <authorList>
            <person name="Kim Y.B."/>
            <person name="Roh S.W."/>
        </authorList>
    </citation>
    <scope>NUCLEOTIDE SEQUENCE [LARGE SCALE GENOMIC DNA]</scope>
    <source>
        <strain evidence="8 9">DSM 103574</strain>
    </source>
</reference>
<name>A0A858BWH1_9FIRM</name>
<evidence type="ECO:0000256" key="2">
    <source>
        <dbReference type="ARBA" id="ARBA00022491"/>
    </source>
</evidence>
<evidence type="ECO:0000256" key="7">
    <source>
        <dbReference type="PIRSR" id="PIRSR602481-1"/>
    </source>
</evidence>
<dbReference type="RefSeq" id="WP_163067521.1">
    <property type="nucleotide sequence ID" value="NZ_CP048649.1"/>
</dbReference>
<evidence type="ECO:0000256" key="4">
    <source>
        <dbReference type="ARBA" id="ARBA00023015"/>
    </source>
</evidence>